<name>A0ACC7P9C2_9PSED</name>
<organism evidence="1 2">
    <name type="scientific">Pseudomonas imrae</name>
    <dbReference type="NCBI Taxonomy" id="2992837"/>
    <lineage>
        <taxon>Bacteria</taxon>
        <taxon>Pseudomonadati</taxon>
        <taxon>Pseudomonadota</taxon>
        <taxon>Gammaproteobacteria</taxon>
        <taxon>Pseudomonadales</taxon>
        <taxon>Pseudomonadaceae</taxon>
        <taxon>Pseudomonas</taxon>
    </lineage>
</organism>
<protein>
    <submittedName>
        <fullName evidence="1">M10 family metallopeptidase C-terminal domain-containing protein</fullName>
    </submittedName>
</protein>
<evidence type="ECO:0000313" key="2">
    <source>
        <dbReference type="Proteomes" id="UP001637618"/>
    </source>
</evidence>
<dbReference type="Proteomes" id="UP001637618">
    <property type="component" value="Unassembled WGS sequence"/>
</dbReference>
<keyword evidence="2" id="KW-1185">Reference proteome</keyword>
<reference evidence="1" key="1">
    <citation type="submission" date="2022-11" db="EMBL/GenBank/DDBJ databases">
        <title>Draft genome sequences of strains of Pseudomonas imrae sp. nov.</title>
        <authorList>
            <person name="Salva Serra F."/>
            <person name="Nimje P."/>
            <person name="Moore E.R.B."/>
            <person name="Marathe N.P."/>
        </authorList>
    </citation>
    <scope>NUCLEOTIDE SEQUENCE</scope>
    <source>
        <strain evidence="1">15FMM2</strain>
    </source>
</reference>
<proteinExistence type="predicted"/>
<comment type="caution">
    <text evidence="1">The sequence shown here is derived from an EMBL/GenBank/DDBJ whole genome shotgun (WGS) entry which is preliminary data.</text>
</comment>
<evidence type="ECO:0000313" key="1">
    <source>
        <dbReference type="EMBL" id="MFO2476592.1"/>
    </source>
</evidence>
<sequence length="480" mass="52364">MTSVTQQGSSTLQDIEKFRHRDDRGGDIQHKGFQSKTTEEAARQLTRGDFVWPDKNRDGKYQISYEFRSAPDNKNEKRDGKTEFSPIMDNQRKQTKRSLQSISDVANIKFSEGPRTEKSEGHITIGNYGKKVDTKGYPYDGATHHAHLPGSTSEGDVWFKETETVKSVSKAAHGSAGRWVITHELGHAMGLNHPGDYNGSGDDRLSKKNVDSHEDSQSHTSMSYRGERNHYMNHGGFRSSAPQLDDITAYQSKYGANHDTRKDDTTYGFNSNTDRDFLSLKKPDDKMVAAIWDGGGKDTLDFSGYKQDQKISLKDGTFSDVGGLKGNVSIAYGAKIENAIGGSGNDLLVGNAANNELRGGDGNDVLYGAEGRDKLWGGKGNDTFVYGAMKESTYKAPDHIKDFNSGKDKVDLSGVTAELGSGPLKYVNQFSGASGEAVLRQMPTGVPGEVQSTLEISGKPGQPGFLLVVDGKLLPRDIVS</sequence>
<accession>A0ACC7P9C2</accession>
<dbReference type="EMBL" id="JAPEQY010000002">
    <property type="protein sequence ID" value="MFO2476592.1"/>
    <property type="molecule type" value="Genomic_DNA"/>
</dbReference>
<gene>
    <name evidence="1" type="ORF">OOJ96_04135</name>
</gene>